<dbReference type="Proteomes" id="UP000034607">
    <property type="component" value="Unassembled WGS sequence"/>
</dbReference>
<evidence type="ECO:0000313" key="2">
    <source>
        <dbReference type="EMBL" id="KKU56686.1"/>
    </source>
</evidence>
<keyword evidence="1" id="KW-1133">Transmembrane helix</keyword>
<keyword evidence="1" id="KW-0812">Transmembrane</keyword>
<sequence length="709" mass="75786">MPLPFFKKNTPSSREYFFALEIDRHTVNSAVWTVVNAAPQVLSVSNRVSWDGTGDDSLIQACDRSLTDAAEHVDSSGNTQPQKVILGLPADWIDQEKISPPHLKTLKILTQKLSLTAVGFVVTTEAVVRFLQNSEGTPITALLLGFWPQYLEVTLARLGKIDRTNYVTRSSDVVSDVTEGLSRFSHVDLLPSRILLYDDSQNLEEIKQTLLKHPWQAPQTRLPFLHFPKIEILSPGFPVRAVALAGGGEVIQTVDAIPASGPPSTPPSQSASVADLGFIPEADVAHLPPPQPASPVPLPPLPSASAPARRTFRLPVVSFPRIRFPRLSVFPAPLASIGLIITLGLGLLAAYWFLPTATVVLSVNLQPLAHQFELTAAAQTADVDTTKSQLPSRFLEVTVSDDQTLPATGSKLIGDKAVGSITVINGTSVPRTFPSGTVITSPSGPKFVFDTEIQVASASGTADPNSYQPGKTTAKVTAAQIGSDSNLSAGTQFKIGNFSTLDFVAKNDTAFSGGTSQQVKAVAKDDLASLRSKISDSLKDLAQQELSGKVSASDSLVTESVQLQTVSEELSHKEGEVADEVTLRLSVKARGLVFSKNDLDSLISNSLKPLVPQGFALTEDIRHSFTVKSTGADTVSLNVEVKAFLMPEYETGSIIKSITGKSASSARDFLSGLPAVSAIEFVVSPRLPAKFLTLPHISDRIKLQIQASP</sequence>
<evidence type="ECO:0000256" key="1">
    <source>
        <dbReference type="SAM" id="Phobius"/>
    </source>
</evidence>
<comment type="caution">
    <text evidence="2">The sequence shown here is derived from an EMBL/GenBank/DDBJ whole genome shotgun (WGS) entry which is preliminary data.</text>
</comment>
<evidence type="ECO:0000313" key="3">
    <source>
        <dbReference type="Proteomes" id="UP000034607"/>
    </source>
</evidence>
<evidence type="ECO:0008006" key="4">
    <source>
        <dbReference type="Google" id="ProtNLM"/>
    </source>
</evidence>
<feature type="transmembrane region" description="Helical" evidence="1">
    <location>
        <begin position="329"/>
        <end position="354"/>
    </location>
</feature>
<proteinExistence type="predicted"/>
<keyword evidence="1" id="KW-0472">Membrane</keyword>
<protein>
    <recommendedName>
        <fullName evidence="4">Baseplate protein J-like domain-containing protein</fullName>
    </recommendedName>
</protein>
<gene>
    <name evidence="2" type="ORF">UX78_C0004G0012</name>
</gene>
<dbReference type="AlphaFoldDB" id="A0A0G1RHS1"/>
<reference evidence="2 3" key="1">
    <citation type="journal article" date="2015" name="Nature">
        <title>rRNA introns, odd ribosomes, and small enigmatic genomes across a large radiation of phyla.</title>
        <authorList>
            <person name="Brown C.T."/>
            <person name="Hug L.A."/>
            <person name="Thomas B.C."/>
            <person name="Sharon I."/>
            <person name="Castelle C.J."/>
            <person name="Singh A."/>
            <person name="Wilkins M.J."/>
            <person name="Williams K.H."/>
            <person name="Banfield J.F."/>
        </authorList>
    </citation>
    <scope>NUCLEOTIDE SEQUENCE [LARGE SCALE GENOMIC DNA]</scope>
</reference>
<organism evidence="2 3">
    <name type="scientific">Candidatus Amesbacteria bacterium GW2011_GWA2_47_11</name>
    <dbReference type="NCBI Taxonomy" id="1618357"/>
    <lineage>
        <taxon>Bacteria</taxon>
        <taxon>Candidatus Amesiibacteriota</taxon>
    </lineage>
</organism>
<dbReference type="EMBL" id="LCNM01000004">
    <property type="protein sequence ID" value="KKU56686.1"/>
    <property type="molecule type" value="Genomic_DNA"/>
</dbReference>
<name>A0A0G1RHS1_9BACT</name>
<accession>A0A0G1RHS1</accession>